<gene>
    <name evidence="2" type="ORF">BC008_42800</name>
</gene>
<comment type="caution">
    <text evidence="2">The sequence shown here is derived from an EMBL/GenBank/DDBJ whole genome shotgun (WGS) entry which is preliminary data.</text>
</comment>
<dbReference type="Gene3D" id="2.160.20.80">
    <property type="entry name" value="E3 ubiquitin-protein ligase SopA"/>
    <property type="match status" value="1"/>
</dbReference>
<keyword evidence="1" id="KW-1133">Transmembrane helix</keyword>
<keyword evidence="1" id="KW-0472">Membrane</keyword>
<dbReference type="Proteomes" id="UP000053372">
    <property type="component" value="Unassembled WGS sequence"/>
</dbReference>
<reference evidence="2 3" key="1">
    <citation type="journal article" date="2015" name="Genome Announc.">
        <title>Draft Genome of the Euendolithic (true boring) Cyanobacterium Mastigocoleus testarum strain BC008.</title>
        <authorList>
            <person name="Guida B.S."/>
            <person name="Garcia-Pichel F."/>
        </authorList>
    </citation>
    <scope>NUCLEOTIDE SEQUENCE [LARGE SCALE GENOMIC DNA]</scope>
    <source>
        <strain evidence="2 3">BC008</strain>
    </source>
</reference>
<evidence type="ECO:0008006" key="4">
    <source>
        <dbReference type="Google" id="ProtNLM"/>
    </source>
</evidence>
<evidence type="ECO:0000313" key="3">
    <source>
        <dbReference type="Proteomes" id="UP000053372"/>
    </source>
</evidence>
<sequence length="299" mass="33508">MKKSNEYYKALIKGIKKHSDACKPRIAQMGMSDSLRRKVEKAREKRTLIINRDLSRPKTNIDISWQLWEEGFDSSYQEYLVAMENLTGEPASKIHQDILSFGGLDLEQEFKVKARKYSSLGLNTLVGIPALIAVLFGVATISDVKLENPELTTLEMGGRKIKRKDIKRIELRHIELRRTDLSGVDLSGVDLSGVDLSGAKLMHTDLSGAKLIATDLSGVDFRNANLSGVDLRSADLSGAKLLNADLSDTTLWDKKLGEATNLTPEQIKQAKNWEKAVYSPQLRKKLNLPEKRLTKKYNP</sequence>
<dbReference type="Pfam" id="PF00805">
    <property type="entry name" value="Pentapeptide"/>
    <property type="match status" value="2"/>
</dbReference>
<dbReference type="InterPro" id="IPR001646">
    <property type="entry name" value="5peptide_repeat"/>
</dbReference>
<dbReference type="InterPro" id="IPR051082">
    <property type="entry name" value="Pentapeptide-BTB/POZ_domain"/>
</dbReference>
<accession>A0A0V7ZQT9</accession>
<name>A0A0V7ZQT9_9CYAN</name>
<dbReference type="PANTHER" id="PTHR14136:SF17">
    <property type="entry name" value="BTB_POZ DOMAIN-CONTAINING PROTEIN KCTD9"/>
    <property type="match status" value="1"/>
</dbReference>
<dbReference type="AlphaFoldDB" id="A0A0V7ZQT9"/>
<keyword evidence="3" id="KW-1185">Reference proteome</keyword>
<dbReference type="PANTHER" id="PTHR14136">
    <property type="entry name" value="BTB_POZ DOMAIN-CONTAINING PROTEIN KCTD9"/>
    <property type="match status" value="1"/>
</dbReference>
<organism evidence="2 3">
    <name type="scientific">Mastigocoleus testarum BC008</name>
    <dbReference type="NCBI Taxonomy" id="371196"/>
    <lineage>
        <taxon>Bacteria</taxon>
        <taxon>Bacillati</taxon>
        <taxon>Cyanobacteriota</taxon>
        <taxon>Cyanophyceae</taxon>
        <taxon>Nostocales</taxon>
        <taxon>Hapalosiphonaceae</taxon>
        <taxon>Mastigocoleus</taxon>
    </lineage>
</organism>
<dbReference type="RefSeq" id="WP_027840262.1">
    <property type="nucleotide sequence ID" value="NZ_LMTZ01000096.1"/>
</dbReference>
<proteinExistence type="predicted"/>
<dbReference type="OrthoDB" id="428116at2"/>
<dbReference type="SUPFAM" id="SSF141571">
    <property type="entry name" value="Pentapeptide repeat-like"/>
    <property type="match status" value="1"/>
</dbReference>
<evidence type="ECO:0000256" key="1">
    <source>
        <dbReference type="SAM" id="Phobius"/>
    </source>
</evidence>
<protein>
    <recommendedName>
        <fullName evidence="4">Low-complexity protein</fullName>
    </recommendedName>
</protein>
<keyword evidence="1" id="KW-0812">Transmembrane</keyword>
<evidence type="ECO:0000313" key="2">
    <source>
        <dbReference type="EMBL" id="KST66463.1"/>
    </source>
</evidence>
<feature type="transmembrane region" description="Helical" evidence="1">
    <location>
        <begin position="120"/>
        <end position="141"/>
    </location>
</feature>
<dbReference type="EMBL" id="LMTZ01000096">
    <property type="protein sequence ID" value="KST66463.1"/>
    <property type="molecule type" value="Genomic_DNA"/>
</dbReference>